<evidence type="ECO:0000313" key="2">
    <source>
        <dbReference type="EMBL" id="KAI9632702.1"/>
    </source>
</evidence>
<organism evidence="2 3">
    <name type="scientific">Dioszegia hungarica</name>
    <dbReference type="NCBI Taxonomy" id="4972"/>
    <lineage>
        <taxon>Eukaryota</taxon>
        <taxon>Fungi</taxon>
        <taxon>Dikarya</taxon>
        <taxon>Basidiomycota</taxon>
        <taxon>Agaricomycotina</taxon>
        <taxon>Tremellomycetes</taxon>
        <taxon>Tremellales</taxon>
        <taxon>Bulleribasidiaceae</taxon>
        <taxon>Dioszegia</taxon>
    </lineage>
</organism>
<sequence>MSSSAAPTASVPDGFASMEEWREALTRPCVDAWGNPRAANCRTTRTVPIEIMMLGDTSISTKNWWVDDICHPMNGMYRTFTQPGVSGTFDEKKNLWFTLPEPAGGERGLYIYSPPDGKEDDSKESFAVYMTPEQFEETRGNDPGSRSVLVGPVLSYVITENGKHRLSTEVFKEHDGDKKGYQKPDIPRKTWRGGWISADGSRLKSNGGERQDSYRHEERSVSSKRPDVNAFGEDSIGPDGLQTYSMMDGRPRVARAIGDRQEYIGRPTARGRIPSVTDRPTSDPMVRLPYPIARVTMRLRVVLVVTGVTLDYIKRSNSSQIHPHTAVVHISSPNSNTTERLRIKNGAGAALGPSDRNRPCRPV</sequence>
<dbReference type="EMBL" id="JAKWFO010000014">
    <property type="protein sequence ID" value="KAI9632702.1"/>
    <property type="molecule type" value="Genomic_DNA"/>
</dbReference>
<feature type="compositionally biased region" description="Basic and acidic residues" evidence="1">
    <location>
        <begin position="207"/>
        <end position="227"/>
    </location>
</feature>
<reference evidence="2" key="1">
    <citation type="journal article" date="2022" name="G3 (Bethesda)">
        <title>High quality genome of the basidiomycete yeast Dioszegia hungarica PDD-24b-2 isolated from cloud water.</title>
        <authorList>
            <person name="Jarrige D."/>
            <person name="Haridas S."/>
            <person name="Bleykasten-Grosshans C."/>
            <person name="Joly M."/>
            <person name="Nadalig T."/>
            <person name="Sancelme M."/>
            <person name="Vuilleumier S."/>
            <person name="Grigoriev I.V."/>
            <person name="Amato P."/>
            <person name="Bringel F."/>
        </authorList>
    </citation>
    <scope>NUCLEOTIDE SEQUENCE</scope>
    <source>
        <strain evidence="2">PDD-24b-2</strain>
    </source>
</reference>
<evidence type="ECO:0000313" key="3">
    <source>
        <dbReference type="Proteomes" id="UP001164286"/>
    </source>
</evidence>
<feature type="region of interest" description="Disordered" evidence="1">
    <location>
        <begin position="174"/>
        <end position="241"/>
    </location>
</feature>
<gene>
    <name evidence="2" type="ORF">MKK02DRAFT_30452</name>
</gene>
<evidence type="ECO:0000256" key="1">
    <source>
        <dbReference type="SAM" id="MobiDB-lite"/>
    </source>
</evidence>
<accession>A0AA38H1A2</accession>
<dbReference type="RefSeq" id="XP_052942479.1">
    <property type="nucleotide sequence ID" value="XM_053088051.1"/>
</dbReference>
<proteinExistence type="predicted"/>
<name>A0AA38H1A2_9TREE</name>
<feature type="compositionally biased region" description="Basic and acidic residues" evidence="1">
    <location>
        <begin position="174"/>
        <end position="188"/>
    </location>
</feature>
<keyword evidence="3" id="KW-1185">Reference proteome</keyword>
<dbReference type="Proteomes" id="UP001164286">
    <property type="component" value="Unassembled WGS sequence"/>
</dbReference>
<comment type="caution">
    <text evidence="2">The sequence shown here is derived from an EMBL/GenBank/DDBJ whole genome shotgun (WGS) entry which is preliminary data.</text>
</comment>
<protein>
    <submittedName>
        <fullName evidence="2">Uncharacterized protein</fullName>
    </submittedName>
</protein>
<dbReference type="GeneID" id="77727256"/>
<dbReference type="AlphaFoldDB" id="A0AA38H1A2"/>